<dbReference type="SUPFAM" id="SSF141868">
    <property type="entry name" value="EAL domain-like"/>
    <property type="match status" value="1"/>
</dbReference>
<evidence type="ECO:0000259" key="2">
    <source>
        <dbReference type="PROSITE" id="PS50887"/>
    </source>
</evidence>
<gene>
    <name evidence="3" type="ORF">HNP60_000055</name>
</gene>
<keyword evidence="4" id="KW-1185">Reference proteome</keyword>
<proteinExistence type="predicted"/>
<accession>A0ABR6NAJ2</accession>
<feature type="domain" description="GGDEF" evidence="2">
    <location>
        <begin position="167"/>
        <end position="300"/>
    </location>
</feature>
<dbReference type="CDD" id="cd01948">
    <property type="entry name" value="EAL"/>
    <property type="match status" value="1"/>
</dbReference>
<dbReference type="Proteomes" id="UP001138540">
    <property type="component" value="Unassembled WGS sequence"/>
</dbReference>
<dbReference type="Gene3D" id="3.30.70.270">
    <property type="match status" value="1"/>
</dbReference>
<dbReference type="InterPro" id="IPR001633">
    <property type="entry name" value="EAL_dom"/>
</dbReference>
<dbReference type="PROSITE" id="PS50883">
    <property type="entry name" value="EAL"/>
    <property type="match status" value="1"/>
</dbReference>
<dbReference type="SUPFAM" id="SSF55073">
    <property type="entry name" value="Nucleotide cyclase"/>
    <property type="match status" value="1"/>
</dbReference>
<name>A0ABR6NAJ2_9SPHN</name>
<dbReference type="PANTHER" id="PTHR44757:SF2">
    <property type="entry name" value="BIOFILM ARCHITECTURE MAINTENANCE PROTEIN MBAA"/>
    <property type="match status" value="1"/>
</dbReference>
<evidence type="ECO:0000313" key="4">
    <source>
        <dbReference type="Proteomes" id="UP001138540"/>
    </source>
</evidence>
<dbReference type="PANTHER" id="PTHR44757">
    <property type="entry name" value="DIGUANYLATE CYCLASE DGCP"/>
    <property type="match status" value="1"/>
</dbReference>
<dbReference type="Pfam" id="PF00563">
    <property type="entry name" value="EAL"/>
    <property type="match status" value="1"/>
</dbReference>
<dbReference type="SMART" id="SM00052">
    <property type="entry name" value="EAL"/>
    <property type="match status" value="1"/>
</dbReference>
<evidence type="ECO:0000313" key="3">
    <source>
        <dbReference type="EMBL" id="MBB5984081.1"/>
    </source>
</evidence>
<feature type="domain" description="EAL" evidence="1">
    <location>
        <begin position="307"/>
        <end position="563"/>
    </location>
</feature>
<protein>
    <submittedName>
        <fullName evidence="3">Diguanylate cyclase (GGDEF)-like protein</fullName>
    </submittedName>
</protein>
<dbReference type="NCBIfam" id="TIGR00254">
    <property type="entry name" value="GGDEF"/>
    <property type="match status" value="1"/>
</dbReference>
<dbReference type="CDD" id="cd01949">
    <property type="entry name" value="GGDEF"/>
    <property type="match status" value="1"/>
</dbReference>
<evidence type="ECO:0000259" key="1">
    <source>
        <dbReference type="PROSITE" id="PS50883"/>
    </source>
</evidence>
<dbReference type="InterPro" id="IPR052155">
    <property type="entry name" value="Biofilm_reg_signaling"/>
</dbReference>
<dbReference type="InterPro" id="IPR029787">
    <property type="entry name" value="Nucleotide_cyclase"/>
</dbReference>
<dbReference type="InterPro" id="IPR043128">
    <property type="entry name" value="Rev_trsase/Diguanyl_cyclase"/>
</dbReference>
<dbReference type="Pfam" id="PF00990">
    <property type="entry name" value="GGDEF"/>
    <property type="match status" value="1"/>
</dbReference>
<organism evidence="3 4">
    <name type="scientific">Sphingobium lignivorans</name>
    <dbReference type="NCBI Taxonomy" id="2735886"/>
    <lineage>
        <taxon>Bacteria</taxon>
        <taxon>Pseudomonadati</taxon>
        <taxon>Pseudomonadota</taxon>
        <taxon>Alphaproteobacteria</taxon>
        <taxon>Sphingomonadales</taxon>
        <taxon>Sphingomonadaceae</taxon>
        <taxon>Sphingobium</taxon>
    </lineage>
</organism>
<dbReference type="EMBL" id="JACHKA010000001">
    <property type="protein sequence ID" value="MBB5984081.1"/>
    <property type="molecule type" value="Genomic_DNA"/>
</dbReference>
<dbReference type="InterPro" id="IPR000160">
    <property type="entry name" value="GGDEF_dom"/>
</dbReference>
<dbReference type="SMART" id="SM00267">
    <property type="entry name" value="GGDEF"/>
    <property type="match status" value="1"/>
</dbReference>
<reference evidence="3 4" key="1">
    <citation type="submission" date="2020-08" db="EMBL/GenBank/DDBJ databases">
        <title>Exploring microbial biodiversity for novel pathways involved in the catabolism of aromatic compounds derived from lignin.</title>
        <authorList>
            <person name="Elkins J."/>
        </authorList>
    </citation>
    <scope>NUCLEOTIDE SEQUENCE [LARGE SCALE GENOMIC DNA]</scope>
    <source>
        <strain evidence="3 4">B1D3A</strain>
    </source>
</reference>
<dbReference type="InterPro" id="IPR035919">
    <property type="entry name" value="EAL_sf"/>
</dbReference>
<dbReference type="Gene3D" id="3.20.20.450">
    <property type="entry name" value="EAL domain"/>
    <property type="match status" value="1"/>
</dbReference>
<dbReference type="PROSITE" id="PS50887">
    <property type="entry name" value="GGDEF"/>
    <property type="match status" value="1"/>
</dbReference>
<sequence>MGASPTGFEALLRALPYPAALVSREGEDLNYCAGNDEFSRFDEELSSSIPSPDRRSGRDFDWRRRALAMFDTRRASDRFELEFQGRLGVRVFSCTLTWVSGASTDEAGADHQMLLFTATDRTSERKAESTLRKELLTDSLTSLPNRIGFVEQIECLVEDKAAVPGKPGYAIIALDLIRFSRINESLGAMAGDELIITVARRVKSVLRAGDVLARIGGNEFAIFAHVGHGLSEVLQIAERVRKAFDSPIRLSTYLINVEVALGCALAPEEDEEAENLLRQAQAAVKRAKKSGTLEVYRAHVLREALKRFTLENRLREAIDCGQLTMVFQPLINLQTGAVKGFEALARWNDPVLGQVSPAEFIPVAEESGLIVPLGRWALCECAQTLADWDRRFGEPLPLTMNVNLSPVQMVRDNVPRAVEEALRYAGIDGSRLTIELTESALISDPDKTRQLLAALQAMNVTVAMDDFGTGFSNLASLQSLPIDLLKIDRSFVTDMIGDEDKVAIIRAIVSLAGALGMQTTAEGIEKREMADALAALGCHYGQGYFFARPLPPVEAYRYWVDRSSSTMI</sequence>
<comment type="caution">
    <text evidence="3">The sequence shown here is derived from an EMBL/GenBank/DDBJ whole genome shotgun (WGS) entry which is preliminary data.</text>
</comment>